<proteinExistence type="predicted"/>
<organism evidence="2 3">
    <name type="scientific">Solanum commersonii</name>
    <name type="common">Commerson's wild potato</name>
    <name type="synonym">Commerson's nightshade</name>
    <dbReference type="NCBI Taxonomy" id="4109"/>
    <lineage>
        <taxon>Eukaryota</taxon>
        <taxon>Viridiplantae</taxon>
        <taxon>Streptophyta</taxon>
        <taxon>Embryophyta</taxon>
        <taxon>Tracheophyta</taxon>
        <taxon>Spermatophyta</taxon>
        <taxon>Magnoliopsida</taxon>
        <taxon>eudicotyledons</taxon>
        <taxon>Gunneridae</taxon>
        <taxon>Pentapetalae</taxon>
        <taxon>asterids</taxon>
        <taxon>lamiids</taxon>
        <taxon>Solanales</taxon>
        <taxon>Solanaceae</taxon>
        <taxon>Solanoideae</taxon>
        <taxon>Solaneae</taxon>
        <taxon>Solanum</taxon>
    </lineage>
</organism>
<keyword evidence="3" id="KW-1185">Reference proteome</keyword>
<gene>
    <name evidence="2" type="ORF">H5410_007631</name>
</gene>
<dbReference type="AlphaFoldDB" id="A0A9J6ACM7"/>
<feature type="region of interest" description="Disordered" evidence="1">
    <location>
        <begin position="147"/>
        <end position="173"/>
    </location>
</feature>
<sequence>MYAGLLSVQLYELQARVILSSGTYSSSPSYKFISSLENYQTRKTRSRYPLGAHRVPVEEKLIEKFSGLGSPTTRQFMGNPTRWGLGRVECTQTLPLPRGGREAVSERPSAQCIINKGDNNINGILWEVKLSKQHKAIGITDKNYTCKTKTTTNANNPNPRKEKQHANLTNLQP</sequence>
<name>A0A9J6ACM7_SOLCO</name>
<dbReference type="EMBL" id="JACXVP010000002">
    <property type="protein sequence ID" value="KAG5622413.1"/>
    <property type="molecule type" value="Genomic_DNA"/>
</dbReference>
<reference evidence="2 3" key="1">
    <citation type="submission" date="2020-09" db="EMBL/GenBank/DDBJ databases">
        <title>De no assembly of potato wild relative species, Solanum commersonii.</title>
        <authorList>
            <person name="Cho K."/>
        </authorList>
    </citation>
    <scope>NUCLEOTIDE SEQUENCE [LARGE SCALE GENOMIC DNA]</scope>
    <source>
        <strain evidence="2">LZ3.2</strain>
        <tissue evidence="2">Leaf</tissue>
    </source>
</reference>
<feature type="compositionally biased region" description="Low complexity" evidence="1">
    <location>
        <begin position="147"/>
        <end position="158"/>
    </location>
</feature>
<comment type="caution">
    <text evidence="2">The sequence shown here is derived from an EMBL/GenBank/DDBJ whole genome shotgun (WGS) entry which is preliminary data.</text>
</comment>
<evidence type="ECO:0000313" key="2">
    <source>
        <dbReference type="EMBL" id="KAG5622413.1"/>
    </source>
</evidence>
<evidence type="ECO:0000313" key="3">
    <source>
        <dbReference type="Proteomes" id="UP000824120"/>
    </source>
</evidence>
<accession>A0A9J6ACM7</accession>
<protein>
    <submittedName>
        <fullName evidence="2">Uncharacterized protein</fullName>
    </submittedName>
</protein>
<evidence type="ECO:0000256" key="1">
    <source>
        <dbReference type="SAM" id="MobiDB-lite"/>
    </source>
</evidence>
<dbReference type="Proteomes" id="UP000824120">
    <property type="component" value="Chromosome 2"/>
</dbReference>